<proteinExistence type="predicted"/>
<accession>K2F9C5</accession>
<dbReference type="AlphaFoldDB" id="K2F9C5"/>
<name>K2F9C5_9BACT</name>
<protein>
    <submittedName>
        <fullName evidence="1">Uncharacterized protein</fullName>
    </submittedName>
</protein>
<sequence>MRVVFVWNESVFFVKTRKPPETG</sequence>
<evidence type="ECO:0000313" key="1">
    <source>
        <dbReference type="EMBL" id="EKE27681.1"/>
    </source>
</evidence>
<dbReference type="EMBL" id="AMFJ01000446">
    <property type="protein sequence ID" value="EKE27681.1"/>
    <property type="molecule type" value="Genomic_DNA"/>
</dbReference>
<organism evidence="1">
    <name type="scientific">uncultured bacterium</name>
    <name type="common">gcode 4</name>
    <dbReference type="NCBI Taxonomy" id="1234023"/>
    <lineage>
        <taxon>Bacteria</taxon>
        <taxon>environmental samples</taxon>
    </lineage>
</organism>
<comment type="caution">
    <text evidence="1">The sequence shown here is derived from an EMBL/GenBank/DDBJ whole genome shotgun (WGS) entry which is preliminary data.</text>
</comment>
<reference evidence="1" key="1">
    <citation type="journal article" date="2012" name="Science">
        <title>Fermentation, hydrogen, and sulfur metabolism in multiple uncultivated bacterial phyla.</title>
        <authorList>
            <person name="Wrighton K.C."/>
            <person name="Thomas B.C."/>
            <person name="Sharon I."/>
            <person name="Miller C.S."/>
            <person name="Castelle C.J."/>
            <person name="VerBerkmoes N.C."/>
            <person name="Wilkins M.J."/>
            <person name="Hettich R.L."/>
            <person name="Lipton M.S."/>
            <person name="Williams K.H."/>
            <person name="Long P.E."/>
            <person name="Banfield J.F."/>
        </authorList>
    </citation>
    <scope>NUCLEOTIDE SEQUENCE [LARGE SCALE GENOMIC DNA]</scope>
</reference>
<gene>
    <name evidence="1" type="ORF">ACD_3C00172G0008</name>
</gene>
<feature type="non-terminal residue" evidence="1">
    <location>
        <position position="23"/>
    </location>
</feature>